<keyword evidence="2 8" id="KW-0808">Transferase</keyword>
<gene>
    <name evidence="8" type="primary">ydiU</name>
    <name evidence="8" type="synonym">selO</name>
    <name evidence="9" type="ORF">DFR30_1004</name>
</gene>
<comment type="catalytic activity">
    <reaction evidence="8">
        <text>L-tyrosyl-[protein] + UTP = O-(5'-uridylyl)-L-tyrosyl-[protein] + diphosphate</text>
        <dbReference type="Rhea" id="RHEA:83887"/>
        <dbReference type="Rhea" id="RHEA-COMP:10136"/>
        <dbReference type="Rhea" id="RHEA-COMP:20238"/>
        <dbReference type="ChEBI" id="CHEBI:33019"/>
        <dbReference type="ChEBI" id="CHEBI:46398"/>
        <dbReference type="ChEBI" id="CHEBI:46858"/>
        <dbReference type="ChEBI" id="CHEBI:90602"/>
    </reaction>
</comment>
<feature type="binding site" evidence="8">
    <location>
        <position position="262"/>
    </location>
    <ligand>
        <name>Mg(2+)</name>
        <dbReference type="ChEBI" id="CHEBI:18420"/>
    </ligand>
</feature>
<comment type="catalytic activity">
    <reaction evidence="8">
        <text>L-threonyl-[protein] + ATP = 3-O-(5'-adenylyl)-L-threonyl-[protein] + diphosphate</text>
        <dbReference type="Rhea" id="RHEA:54292"/>
        <dbReference type="Rhea" id="RHEA-COMP:11060"/>
        <dbReference type="Rhea" id="RHEA-COMP:13847"/>
        <dbReference type="ChEBI" id="CHEBI:30013"/>
        <dbReference type="ChEBI" id="CHEBI:30616"/>
        <dbReference type="ChEBI" id="CHEBI:33019"/>
        <dbReference type="ChEBI" id="CHEBI:138113"/>
        <dbReference type="EC" id="2.7.7.108"/>
    </reaction>
</comment>
<evidence type="ECO:0000313" key="9">
    <source>
        <dbReference type="EMBL" id="TCK17762.1"/>
    </source>
</evidence>
<keyword evidence="8" id="KW-0464">Manganese</keyword>
<dbReference type="EC" id="2.7.7.-" evidence="8"/>
<comment type="cofactor">
    <cofactor evidence="8">
        <name>Mg(2+)</name>
        <dbReference type="ChEBI" id="CHEBI:18420"/>
    </cofactor>
    <cofactor evidence="8">
        <name>Mn(2+)</name>
        <dbReference type="ChEBI" id="CHEBI:29035"/>
    </cofactor>
</comment>
<evidence type="ECO:0000256" key="8">
    <source>
        <dbReference type="HAMAP-Rule" id="MF_00692"/>
    </source>
</evidence>
<dbReference type="PANTHER" id="PTHR32057:SF14">
    <property type="entry name" value="PROTEIN ADENYLYLTRANSFERASE SELO, MITOCHONDRIAL"/>
    <property type="match status" value="1"/>
</dbReference>
<keyword evidence="5 8" id="KW-0547">Nucleotide-binding</keyword>
<dbReference type="HAMAP" id="MF_00692">
    <property type="entry name" value="SelO"/>
    <property type="match status" value="1"/>
</dbReference>
<reference evidence="9 10" key="1">
    <citation type="submission" date="2019-03" db="EMBL/GenBank/DDBJ databases">
        <title>Genomic Encyclopedia of Type Strains, Phase IV (KMG-IV): sequencing the most valuable type-strain genomes for metagenomic binning, comparative biology and taxonomic classification.</title>
        <authorList>
            <person name="Goeker M."/>
        </authorList>
    </citation>
    <scope>NUCLEOTIDE SEQUENCE [LARGE SCALE GENOMIC DNA]</scope>
    <source>
        <strain evidence="9 10">DSM 19610</strain>
    </source>
</reference>
<keyword evidence="7 8" id="KW-0460">Magnesium</keyword>
<name>A0A4R1HKN5_9GAMM</name>
<feature type="binding site" evidence="8">
    <location>
        <position position="176"/>
    </location>
    <ligand>
        <name>ATP</name>
        <dbReference type="ChEBI" id="CHEBI:30616"/>
    </ligand>
</feature>
<evidence type="ECO:0000256" key="4">
    <source>
        <dbReference type="ARBA" id="ARBA00022723"/>
    </source>
</evidence>
<dbReference type="EMBL" id="SMFX01000001">
    <property type="protein sequence ID" value="TCK17762.1"/>
    <property type="molecule type" value="Genomic_DNA"/>
</dbReference>
<feature type="binding site" evidence="8">
    <location>
        <position position="93"/>
    </location>
    <ligand>
        <name>ATP</name>
        <dbReference type="ChEBI" id="CHEBI:30616"/>
    </ligand>
</feature>
<feature type="binding site" evidence="8">
    <location>
        <position position="183"/>
    </location>
    <ligand>
        <name>ATP</name>
        <dbReference type="ChEBI" id="CHEBI:30616"/>
    </ligand>
</feature>
<comment type="catalytic activity">
    <reaction evidence="8">
        <text>L-seryl-[protein] + ATP = 3-O-(5'-adenylyl)-L-seryl-[protein] + diphosphate</text>
        <dbReference type="Rhea" id="RHEA:58120"/>
        <dbReference type="Rhea" id="RHEA-COMP:9863"/>
        <dbReference type="Rhea" id="RHEA-COMP:15073"/>
        <dbReference type="ChEBI" id="CHEBI:29999"/>
        <dbReference type="ChEBI" id="CHEBI:30616"/>
        <dbReference type="ChEBI" id="CHEBI:33019"/>
        <dbReference type="ChEBI" id="CHEBI:142516"/>
        <dbReference type="EC" id="2.7.7.108"/>
    </reaction>
</comment>
<comment type="similarity">
    <text evidence="1 8">Belongs to the SELO family.</text>
</comment>
<dbReference type="GO" id="GO:0030145">
    <property type="term" value="F:manganese ion binding"/>
    <property type="evidence" value="ECO:0007669"/>
    <property type="project" value="UniProtKB-UniRule"/>
</dbReference>
<feature type="binding site" evidence="8">
    <location>
        <position position="253"/>
    </location>
    <ligand>
        <name>Mg(2+)</name>
        <dbReference type="ChEBI" id="CHEBI:18420"/>
    </ligand>
</feature>
<evidence type="ECO:0000256" key="3">
    <source>
        <dbReference type="ARBA" id="ARBA00022695"/>
    </source>
</evidence>
<organism evidence="9 10">
    <name type="scientific">Thiogranum longum</name>
    <dbReference type="NCBI Taxonomy" id="1537524"/>
    <lineage>
        <taxon>Bacteria</taxon>
        <taxon>Pseudomonadati</taxon>
        <taxon>Pseudomonadota</taxon>
        <taxon>Gammaproteobacteria</taxon>
        <taxon>Chromatiales</taxon>
        <taxon>Ectothiorhodospiraceae</taxon>
        <taxon>Thiogranum</taxon>
    </lineage>
</organism>
<sequence length="490" mass="55309">MKSLQQLRFENHYASLPEICLSGHSPQPLENARLVHFNADAAALIDLDPGQANTPEFLDFVSGKQLLPDCQPLAMCYAGHQFGQYVPRLGDGRAILLGQVRNDDGQSWDLQLKGGGKTLYSRGGDGRAVLRSTIREYLCSEAMHGLGIPTTRALCLIDSDEEVYREQIETGAMLVRMAPTHIRFGSFEYLYYEERHDDLRALADYTLKHYFPDLVESDNPFLALLETAIASTANLIAQWQAVGFAHGVMNSDNMSMLGLTLDYGPFGFLDAYDPGFICNHSDHSGRYAFDQQPHIGLFNLSCLAQALLPLIDTQAETSAALAREALDRYQALYIDAYAERMREKLGLQTARPEDKELCETLLGVMASCRADYTRVFRQLSEPNGLETLRDLFTDRDAIDTWLRHYRARLEHEKCVPEARSQRMKQVNPKYILRNYLAENAIRKARDEQDFSEIGRLMTLLKNPFDDNPEFDHYAAEPPDWAQGISVSCSS</sequence>
<feature type="binding site" evidence="8">
    <location>
        <position position="90"/>
    </location>
    <ligand>
        <name>ATP</name>
        <dbReference type="ChEBI" id="CHEBI:30616"/>
    </ligand>
</feature>
<feature type="binding site" evidence="8">
    <location>
        <position position="113"/>
    </location>
    <ligand>
        <name>ATP</name>
        <dbReference type="ChEBI" id="CHEBI:30616"/>
    </ligand>
</feature>
<dbReference type="PANTHER" id="PTHR32057">
    <property type="entry name" value="PROTEIN ADENYLYLTRANSFERASE SELO, MITOCHONDRIAL"/>
    <property type="match status" value="1"/>
</dbReference>
<dbReference type="Proteomes" id="UP000295707">
    <property type="component" value="Unassembled WGS sequence"/>
</dbReference>
<dbReference type="NCBIfam" id="NF000658">
    <property type="entry name" value="PRK00029.1"/>
    <property type="match status" value="1"/>
</dbReference>
<proteinExistence type="inferred from homology"/>
<comment type="catalytic activity">
    <reaction evidence="8">
        <text>L-seryl-[protein] + UTP = O-(5'-uridylyl)-L-seryl-[protein] + diphosphate</text>
        <dbReference type="Rhea" id="RHEA:64604"/>
        <dbReference type="Rhea" id="RHEA-COMP:9863"/>
        <dbReference type="Rhea" id="RHEA-COMP:16635"/>
        <dbReference type="ChEBI" id="CHEBI:29999"/>
        <dbReference type="ChEBI" id="CHEBI:33019"/>
        <dbReference type="ChEBI" id="CHEBI:46398"/>
        <dbReference type="ChEBI" id="CHEBI:156051"/>
    </reaction>
</comment>
<feature type="binding site" evidence="8">
    <location>
        <position position="92"/>
    </location>
    <ligand>
        <name>ATP</name>
        <dbReference type="ChEBI" id="CHEBI:30616"/>
    </ligand>
</feature>
<dbReference type="GO" id="GO:0000287">
    <property type="term" value="F:magnesium ion binding"/>
    <property type="evidence" value="ECO:0007669"/>
    <property type="project" value="UniProtKB-UniRule"/>
</dbReference>
<keyword evidence="6 8" id="KW-0067">ATP-binding</keyword>
<comment type="caution">
    <text evidence="9">The sequence shown here is derived from an EMBL/GenBank/DDBJ whole genome shotgun (WGS) entry which is preliminary data.</text>
</comment>
<evidence type="ECO:0000256" key="2">
    <source>
        <dbReference type="ARBA" id="ARBA00022679"/>
    </source>
</evidence>
<keyword evidence="10" id="KW-1185">Reference proteome</keyword>
<keyword evidence="4 8" id="KW-0479">Metal-binding</keyword>
<comment type="function">
    <text evidence="8">Nucleotidyltransferase involved in the post-translational modification of proteins. It can catalyze the addition of adenosine monophosphate (AMP) or uridine monophosphate (UMP) to a protein, resulting in modifications known as AMPylation and UMPylation.</text>
</comment>
<feature type="binding site" evidence="8">
    <location>
        <position position="126"/>
    </location>
    <ligand>
        <name>ATP</name>
        <dbReference type="ChEBI" id="CHEBI:30616"/>
    </ligand>
</feature>
<feature type="binding site" evidence="8">
    <location>
        <position position="262"/>
    </location>
    <ligand>
        <name>ATP</name>
        <dbReference type="ChEBI" id="CHEBI:30616"/>
    </ligand>
</feature>
<dbReference type="AlphaFoldDB" id="A0A4R1HKN5"/>
<evidence type="ECO:0000256" key="5">
    <source>
        <dbReference type="ARBA" id="ARBA00022741"/>
    </source>
</evidence>
<keyword evidence="3 8" id="KW-0548">Nucleotidyltransferase</keyword>
<comment type="catalytic activity">
    <reaction evidence="8">
        <text>L-histidyl-[protein] + UTP = N(tele)-(5'-uridylyl)-L-histidyl-[protein] + diphosphate</text>
        <dbReference type="Rhea" id="RHEA:83891"/>
        <dbReference type="Rhea" id="RHEA-COMP:9745"/>
        <dbReference type="Rhea" id="RHEA-COMP:20239"/>
        <dbReference type="ChEBI" id="CHEBI:29979"/>
        <dbReference type="ChEBI" id="CHEBI:33019"/>
        <dbReference type="ChEBI" id="CHEBI:46398"/>
        <dbReference type="ChEBI" id="CHEBI:233474"/>
    </reaction>
</comment>
<dbReference type="RefSeq" id="WP_132971611.1">
    <property type="nucleotide sequence ID" value="NZ_SMFX01000001.1"/>
</dbReference>
<comment type="catalytic activity">
    <reaction evidence="8">
        <text>L-tyrosyl-[protein] + ATP = O-(5'-adenylyl)-L-tyrosyl-[protein] + diphosphate</text>
        <dbReference type="Rhea" id="RHEA:54288"/>
        <dbReference type="Rhea" id="RHEA-COMP:10136"/>
        <dbReference type="Rhea" id="RHEA-COMP:13846"/>
        <dbReference type="ChEBI" id="CHEBI:30616"/>
        <dbReference type="ChEBI" id="CHEBI:33019"/>
        <dbReference type="ChEBI" id="CHEBI:46858"/>
        <dbReference type="ChEBI" id="CHEBI:83624"/>
        <dbReference type="EC" id="2.7.7.108"/>
    </reaction>
</comment>
<evidence type="ECO:0000313" key="10">
    <source>
        <dbReference type="Proteomes" id="UP000295707"/>
    </source>
</evidence>
<dbReference type="GO" id="GO:0005524">
    <property type="term" value="F:ATP binding"/>
    <property type="evidence" value="ECO:0007669"/>
    <property type="project" value="UniProtKB-UniRule"/>
</dbReference>
<feature type="active site" description="Proton acceptor" evidence="8">
    <location>
        <position position="252"/>
    </location>
</feature>
<protein>
    <recommendedName>
        <fullName evidence="8">Protein nucleotidyltransferase YdiU</fullName>
        <ecNumber evidence="8">2.7.7.-</ecNumber>
    </recommendedName>
    <alternativeName>
        <fullName evidence="8">Protein adenylyltransferase YdiU</fullName>
        <ecNumber evidence="8">2.7.7.108</ecNumber>
    </alternativeName>
    <alternativeName>
        <fullName evidence="8">Protein uridylyltransferase YdiU</fullName>
        <ecNumber evidence="8">2.7.7.-</ecNumber>
    </alternativeName>
</protein>
<evidence type="ECO:0000256" key="6">
    <source>
        <dbReference type="ARBA" id="ARBA00022840"/>
    </source>
</evidence>
<dbReference type="InterPro" id="IPR003846">
    <property type="entry name" value="SelO"/>
</dbReference>
<evidence type="ECO:0000256" key="1">
    <source>
        <dbReference type="ARBA" id="ARBA00009747"/>
    </source>
</evidence>
<dbReference type="OrthoDB" id="9776281at2"/>
<evidence type="ECO:0000256" key="7">
    <source>
        <dbReference type="ARBA" id="ARBA00022842"/>
    </source>
</evidence>
<dbReference type="Pfam" id="PF02696">
    <property type="entry name" value="SelO"/>
    <property type="match status" value="1"/>
</dbReference>
<dbReference type="GO" id="GO:0070733">
    <property type="term" value="F:AMPylase activity"/>
    <property type="evidence" value="ECO:0007669"/>
    <property type="project" value="UniProtKB-EC"/>
</dbReference>
<feature type="binding site" evidence="8">
    <location>
        <position position="125"/>
    </location>
    <ligand>
        <name>ATP</name>
        <dbReference type="ChEBI" id="CHEBI:30616"/>
    </ligand>
</feature>
<dbReference type="EC" id="2.7.7.108" evidence="8"/>
<accession>A0A4R1HKN5</accession>